<sequence length="85" mass="9832">MSQLKIELLPVWFGTARMGSKPGWISKNLKLFRILGVYSGSFAFIGSELADYTIFWLISRRFDEKWLLLFTNRVLAAIYIDIIIA</sequence>
<dbReference type="Proteomes" id="UP000477010">
    <property type="component" value="Unassembled WGS sequence"/>
</dbReference>
<accession>A0A6A8KNP8</accession>
<reference evidence="1 2" key="1">
    <citation type="journal article" date="2019" name="Nat. Med.">
        <title>A library of human gut bacterial isolates paired with longitudinal multiomics data enables mechanistic microbiome research.</title>
        <authorList>
            <person name="Poyet M."/>
            <person name="Groussin M."/>
            <person name="Gibbons S.M."/>
            <person name="Avila-Pacheco J."/>
            <person name="Jiang X."/>
            <person name="Kearney S.M."/>
            <person name="Perrotta A.R."/>
            <person name="Berdy B."/>
            <person name="Zhao S."/>
            <person name="Lieberman T.D."/>
            <person name="Swanson P.K."/>
            <person name="Smith M."/>
            <person name="Roesemann S."/>
            <person name="Alexander J.E."/>
            <person name="Rich S.A."/>
            <person name="Livny J."/>
            <person name="Vlamakis H."/>
            <person name="Clish C."/>
            <person name="Bullock K."/>
            <person name="Deik A."/>
            <person name="Scott J."/>
            <person name="Pierce K.A."/>
            <person name="Xavier R.J."/>
            <person name="Alm E.J."/>
        </authorList>
    </citation>
    <scope>NUCLEOTIDE SEQUENCE [LARGE SCALE GENOMIC DNA]</scope>
    <source>
        <strain evidence="1 2">BIOML-B9</strain>
    </source>
</reference>
<gene>
    <name evidence="1" type="ORF">GKD85_05635</name>
</gene>
<evidence type="ECO:0000313" key="2">
    <source>
        <dbReference type="Proteomes" id="UP000477010"/>
    </source>
</evidence>
<name>A0A6A8KNP8_9FIRM</name>
<organism evidence="1 2">
    <name type="scientific">Faecalibacterium prausnitzii</name>
    <dbReference type="NCBI Taxonomy" id="853"/>
    <lineage>
        <taxon>Bacteria</taxon>
        <taxon>Bacillati</taxon>
        <taxon>Bacillota</taxon>
        <taxon>Clostridia</taxon>
        <taxon>Eubacteriales</taxon>
        <taxon>Oscillospiraceae</taxon>
        <taxon>Faecalibacterium</taxon>
    </lineage>
</organism>
<dbReference type="AlphaFoldDB" id="A0A6A8KNP8"/>
<dbReference type="RefSeq" id="WP_154251908.1">
    <property type="nucleotide sequence ID" value="NZ_WKPZ01000007.1"/>
</dbReference>
<evidence type="ECO:0000313" key="1">
    <source>
        <dbReference type="EMBL" id="MSC80304.1"/>
    </source>
</evidence>
<comment type="caution">
    <text evidence="1">The sequence shown here is derived from an EMBL/GenBank/DDBJ whole genome shotgun (WGS) entry which is preliminary data.</text>
</comment>
<dbReference type="EMBL" id="WKQE01000005">
    <property type="protein sequence ID" value="MSC80304.1"/>
    <property type="molecule type" value="Genomic_DNA"/>
</dbReference>
<protein>
    <submittedName>
        <fullName evidence="1">Uncharacterized protein</fullName>
    </submittedName>
</protein>
<proteinExistence type="predicted"/>